<evidence type="ECO:0008006" key="2">
    <source>
        <dbReference type="Google" id="ProtNLM"/>
    </source>
</evidence>
<protein>
    <recommendedName>
        <fullName evidence="2">Smr domain-containing protein</fullName>
    </recommendedName>
</protein>
<proteinExistence type="predicted"/>
<organism evidence="1">
    <name type="scientific">marine metagenome</name>
    <dbReference type="NCBI Taxonomy" id="408172"/>
    <lineage>
        <taxon>unclassified sequences</taxon>
        <taxon>metagenomes</taxon>
        <taxon>ecological metagenomes</taxon>
    </lineage>
</organism>
<evidence type="ECO:0000313" key="1">
    <source>
        <dbReference type="EMBL" id="SVB09931.1"/>
    </source>
</evidence>
<name>A0A382B8R8_9ZZZZ</name>
<accession>A0A382B8R8</accession>
<reference evidence="1" key="1">
    <citation type="submission" date="2018-05" db="EMBL/GenBank/DDBJ databases">
        <authorList>
            <person name="Lanie J.A."/>
            <person name="Ng W.-L."/>
            <person name="Kazmierczak K.M."/>
            <person name="Andrzejewski T.M."/>
            <person name="Davidsen T.M."/>
            <person name="Wayne K.J."/>
            <person name="Tettelin H."/>
            <person name="Glass J.I."/>
            <person name="Rusch D."/>
            <person name="Podicherti R."/>
            <person name="Tsui H.-C.T."/>
            <person name="Winkler M.E."/>
        </authorList>
    </citation>
    <scope>NUCLEOTIDE SEQUENCE</scope>
</reference>
<dbReference type="EMBL" id="UINC01028624">
    <property type="protein sequence ID" value="SVB09931.1"/>
    <property type="molecule type" value="Genomic_DNA"/>
</dbReference>
<gene>
    <name evidence="1" type="ORF">METZ01_LOCUS162785</name>
</gene>
<sequence length="74" mass="8388">MGLEILDLHGLRHKDVDLEVENFIFLKQERVPLIIFCGNSSRMIQLVSLTLGKHQVKFSCGMGLDYGKITITKV</sequence>
<dbReference type="AlphaFoldDB" id="A0A382B8R8"/>